<evidence type="ECO:0000313" key="5">
    <source>
        <dbReference type="RefSeq" id="XP_025405380.1"/>
    </source>
</evidence>
<dbReference type="Proteomes" id="UP000694846">
    <property type="component" value="Unplaced"/>
</dbReference>
<name>A0A8B8F458_9HEMI</name>
<dbReference type="AlphaFoldDB" id="A0A8B8F458"/>
<feature type="region of interest" description="Disordered" evidence="2">
    <location>
        <begin position="98"/>
        <end position="131"/>
    </location>
</feature>
<feature type="domain" description="CCHC-type" evidence="3">
    <location>
        <begin position="191"/>
        <end position="206"/>
    </location>
</feature>
<dbReference type="GO" id="GO:0003676">
    <property type="term" value="F:nucleic acid binding"/>
    <property type="evidence" value="ECO:0007669"/>
    <property type="project" value="InterPro"/>
</dbReference>
<evidence type="ECO:0000256" key="1">
    <source>
        <dbReference type="PROSITE-ProRule" id="PRU00047"/>
    </source>
</evidence>
<dbReference type="PROSITE" id="PS50158">
    <property type="entry name" value="ZF_CCHC"/>
    <property type="match status" value="1"/>
</dbReference>
<organism evidence="4 5">
    <name type="scientific">Sipha flava</name>
    <name type="common">yellow sugarcane aphid</name>
    <dbReference type="NCBI Taxonomy" id="143950"/>
    <lineage>
        <taxon>Eukaryota</taxon>
        <taxon>Metazoa</taxon>
        <taxon>Ecdysozoa</taxon>
        <taxon>Arthropoda</taxon>
        <taxon>Hexapoda</taxon>
        <taxon>Insecta</taxon>
        <taxon>Pterygota</taxon>
        <taxon>Neoptera</taxon>
        <taxon>Paraneoptera</taxon>
        <taxon>Hemiptera</taxon>
        <taxon>Sternorrhyncha</taxon>
        <taxon>Aphidomorpha</taxon>
        <taxon>Aphidoidea</taxon>
        <taxon>Aphididae</taxon>
        <taxon>Sipha</taxon>
    </lineage>
</organism>
<dbReference type="InterPro" id="IPR001878">
    <property type="entry name" value="Znf_CCHC"/>
</dbReference>
<evidence type="ECO:0000259" key="3">
    <source>
        <dbReference type="PROSITE" id="PS50158"/>
    </source>
</evidence>
<dbReference type="GO" id="GO:0008270">
    <property type="term" value="F:zinc ion binding"/>
    <property type="evidence" value="ECO:0007669"/>
    <property type="project" value="UniProtKB-KW"/>
</dbReference>
<protein>
    <submittedName>
        <fullName evidence="5">Uncharacterized protein LOC112679702</fullName>
    </submittedName>
</protein>
<dbReference type="OrthoDB" id="6626910at2759"/>
<dbReference type="GeneID" id="112679702"/>
<dbReference type="RefSeq" id="XP_025405380.1">
    <property type="nucleotide sequence ID" value="XM_025549595.1"/>
</dbReference>
<keyword evidence="4" id="KW-1185">Reference proteome</keyword>
<evidence type="ECO:0000256" key="2">
    <source>
        <dbReference type="SAM" id="MobiDB-lite"/>
    </source>
</evidence>
<keyword evidence="1" id="KW-0862">Zinc</keyword>
<keyword evidence="1" id="KW-0479">Metal-binding</keyword>
<evidence type="ECO:0000313" key="4">
    <source>
        <dbReference type="Proteomes" id="UP000694846"/>
    </source>
</evidence>
<keyword evidence="1" id="KW-0863">Zinc-finger</keyword>
<proteinExistence type="predicted"/>
<gene>
    <name evidence="5" type="primary">LOC112679702</name>
</gene>
<reference evidence="5" key="1">
    <citation type="submission" date="2025-08" db="UniProtKB">
        <authorList>
            <consortium name="RefSeq"/>
        </authorList>
    </citation>
    <scope>IDENTIFICATION</scope>
    <source>
        <tissue evidence="5">Whole body</tissue>
    </source>
</reference>
<feature type="compositionally biased region" description="Basic residues" evidence="2">
    <location>
        <begin position="98"/>
        <end position="107"/>
    </location>
</feature>
<accession>A0A8B8F458</accession>
<sequence length="235" mass="26706">MRLKGGAGSSTGSDVTNPKIDTIMDVIEAQESSRTRRIVSEEYEGIALEFEETAGKLLRNNTDKKVDFTAKKKKSKSRAGVLLTTDTEEEVINRINRKGRRRGKKTKSTRELYTESDTSSSRSRSRKEREKDILEKCKEQGVQTKYIVSNIKEISKDLLWTEVVKKNKAPKLKEARMLNHAAKCKQETEVCAYCAKEGHRMDNCPNKNKDPVCANCRGPYTARHKCSNRGHYDIS</sequence>